<comment type="caution">
    <text evidence="1">The sequence shown here is derived from an EMBL/GenBank/DDBJ whole genome shotgun (WGS) entry which is preliminary data.</text>
</comment>
<dbReference type="EMBL" id="BJNV01000136">
    <property type="protein sequence ID" value="GEC97805.1"/>
    <property type="molecule type" value="Genomic_DNA"/>
</dbReference>
<dbReference type="RefSeq" id="WP_170183040.1">
    <property type="nucleotide sequence ID" value="NZ_BJNV01000136.1"/>
</dbReference>
<organism evidence="1 2">
    <name type="scientific">Zoogloea ramigera</name>
    <dbReference type="NCBI Taxonomy" id="350"/>
    <lineage>
        <taxon>Bacteria</taxon>
        <taxon>Pseudomonadati</taxon>
        <taxon>Pseudomonadota</taxon>
        <taxon>Betaproteobacteria</taxon>
        <taxon>Rhodocyclales</taxon>
        <taxon>Zoogloeaceae</taxon>
        <taxon>Zoogloea</taxon>
    </lineage>
</organism>
<proteinExistence type="predicted"/>
<dbReference type="AlphaFoldDB" id="A0A4Y4CXZ0"/>
<reference evidence="1 2" key="1">
    <citation type="submission" date="2019-06" db="EMBL/GenBank/DDBJ databases">
        <title>Whole genome shotgun sequence of Zoogloea ramigera NBRC 15342.</title>
        <authorList>
            <person name="Hosoyama A."/>
            <person name="Uohara A."/>
            <person name="Ohji S."/>
            <person name="Ichikawa N."/>
        </authorList>
    </citation>
    <scope>NUCLEOTIDE SEQUENCE [LARGE SCALE GENOMIC DNA]</scope>
    <source>
        <strain evidence="1 2">NBRC 15342</strain>
    </source>
</reference>
<accession>A0A4Y4CXZ0</accession>
<gene>
    <name evidence="1" type="ORF">ZRA01_38780</name>
</gene>
<sequence>MGKVLKEIEVTLDTLAEFLDDAGWDVTPASQRLVFHTKAGVGFSIRVEPDRHFVHFGTHLPIRKDFEDHLDLVNTLNNDVFLGCFSIDEDKDLSVTYSMSYARGLILAQLSRILRRFAGMLDHVVSTYDKNDEVFAFGNSEPAASETPHPLLQ</sequence>
<evidence type="ECO:0008006" key="3">
    <source>
        <dbReference type="Google" id="ProtNLM"/>
    </source>
</evidence>
<dbReference type="Pfam" id="PF10722">
    <property type="entry name" value="YbjN"/>
    <property type="match status" value="1"/>
</dbReference>
<protein>
    <recommendedName>
        <fullName evidence="3">YbjN domain-containing protein</fullName>
    </recommendedName>
</protein>
<name>A0A4Y4CXZ0_ZOORA</name>
<dbReference type="InterPro" id="IPR019660">
    <property type="entry name" value="Put_sensory_transdc_reg_YbjN"/>
</dbReference>
<evidence type="ECO:0000313" key="2">
    <source>
        <dbReference type="Proteomes" id="UP000318422"/>
    </source>
</evidence>
<keyword evidence="2" id="KW-1185">Reference proteome</keyword>
<dbReference type="Proteomes" id="UP000318422">
    <property type="component" value="Unassembled WGS sequence"/>
</dbReference>
<evidence type="ECO:0000313" key="1">
    <source>
        <dbReference type="EMBL" id="GEC97805.1"/>
    </source>
</evidence>